<dbReference type="EMBL" id="JACGWT010000002">
    <property type="protein sequence ID" value="MBA8793965.1"/>
    <property type="molecule type" value="Genomic_DNA"/>
</dbReference>
<evidence type="ECO:0000313" key="2">
    <source>
        <dbReference type="Proteomes" id="UP000523079"/>
    </source>
</evidence>
<keyword evidence="2" id="KW-1185">Reference proteome</keyword>
<reference evidence="1 2" key="1">
    <citation type="submission" date="2020-07" db="EMBL/GenBank/DDBJ databases">
        <title>Sequencing the genomes of 1000 actinobacteria strains.</title>
        <authorList>
            <person name="Klenk H.-P."/>
        </authorList>
    </citation>
    <scope>NUCLEOTIDE SEQUENCE [LARGE SCALE GENOMIC DNA]</scope>
    <source>
        <strain evidence="1 2">DSM 100723</strain>
    </source>
</reference>
<dbReference type="AlphaFoldDB" id="A0A7W3P5K6"/>
<gene>
    <name evidence="1" type="ORF">FHX74_001570</name>
</gene>
<organism evidence="1 2">
    <name type="scientific">Microlunatus kandeliicorticis</name>
    <dbReference type="NCBI Taxonomy" id="1759536"/>
    <lineage>
        <taxon>Bacteria</taxon>
        <taxon>Bacillati</taxon>
        <taxon>Actinomycetota</taxon>
        <taxon>Actinomycetes</taxon>
        <taxon>Propionibacteriales</taxon>
        <taxon>Propionibacteriaceae</taxon>
        <taxon>Microlunatus</taxon>
    </lineage>
</organism>
<protein>
    <submittedName>
        <fullName evidence="1">Uncharacterized protein</fullName>
    </submittedName>
</protein>
<sequence>MSGHSGMSAIPPDWAWQVLLEPSPFGSAASQRRLFQSVDGMAQELSGDGWRSVWLESWRPNLQVERFTVVFEFDSWARKTWRSRRITKGFPELLLTTWRETWVADRSDQAQTTAWLRSLANRGLADFATRHKLAAVPAFEVTAASYPFLRIDAVGSYARQEHATWHADPAVDRWLHKARFLCDHLVQILTEAALTSRISPELLVTARLGEQPAVELSDDGTEAVVTVGAGFDRLVENEQRRQVCDDVMRSVRLRAEVDGFDVDPVIAELADRLDADPADLVMPSDWEVDPVGSGQVRRVYRQTWDGVGRVRLEARRGNESIVTSAWAPAGPTATAGLIAQDVDFDDEGPFIDMPSQRSGWSVTRLRL</sequence>
<proteinExistence type="predicted"/>
<name>A0A7W3P5K6_9ACTN</name>
<accession>A0A7W3P5K6</accession>
<evidence type="ECO:0000313" key="1">
    <source>
        <dbReference type="EMBL" id="MBA8793965.1"/>
    </source>
</evidence>
<comment type="caution">
    <text evidence="1">The sequence shown here is derived from an EMBL/GenBank/DDBJ whole genome shotgun (WGS) entry which is preliminary data.</text>
</comment>
<dbReference type="RefSeq" id="WP_182559499.1">
    <property type="nucleotide sequence ID" value="NZ_JACGWT010000002.1"/>
</dbReference>
<dbReference type="Proteomes" id="UP000523079">
    <property type="component" value="Unassembled WGS sequence"/>
</dbReference>